<keyword evidence="3" id="KW-1185">Reference proteome</keyword>
<gene>
    <name evidence="2" type="ORF">MHYMCMPASI_01037</name>
</gene>
<dbReference type="PANTHER" id="PTHR42103">
    <property type="entry name" value="ALPHA/BETA-HYDROLASES SUPERFAMILY PROTEIN"/>
    <property type="match status" value="1"/>
</dbReference>
<dbReference type="InterPro" id="IPR000073">
    <property type="entry name" value="AB_hydrolase_1"/>
</dbReference>
<dbReference type="PANTHER" id="PTHR42103:SF2">
    <property type="entry name" value="AB HYDROLASE-1 DOMAIN-CONTAINING PROTEIN"/>
    <property type="match status" value="1"/>
</dbReference>
<evidence type="ECO:0000259" key="1">
    <source>
        <dbReference type="Pfam" id="PF00561"/>
    </source>
</evidence>
<organism evidence="2 3">
    <name type="scientific">Hyalomma marginatum</name>
    <dbReference type="NCBI Taxonomy" id="34627"/>
    <lineage>
        <taxon>Eukaryota</taxon>
        <taxon>Metazoa</taxon>
        <taxon>Ecdysozoa</taxon>
        <taxon>Arthropoda</taxon>
        <taxon>Chelicerata</taxon>
        <taxon>Arachnida</taxon>
        <taxon>Acari</taxon>
        <taxon>Parasitiformes</taxon>
        <taxon>Ixodida</taxon>
        <taxon>Ixodoidea</taxon>
        <taxon>Ixodidae</taxon>
        <taxon>Hyalomminae</taxon>
        <taxon>Hyalomma</taxon>
    </lineage>
</organism>
<dbReference type="Proteomes" id="UP000837675">
    <property type="component" value="Unassembled WGS sequence"/>
</dbReference>
<accession>A0A8S4C1Z9</accession>
<dbReference type="AlphaFoldDB" id="A0A8S4C1Z9"/>
<dbReference type="Gene3D" id="3.40.50.1820">
    <property type="entry name" value="alpha/beta hydrolase"/>
    <property type="match status" value="1"/>
</dbReference>
<name>A0A8S4C1Z9_9ACAR</name>
<dbReference type="InterPro" id="IPR029058">
    <property type="entry name" value="AB_hydrolase_fold"/>
</dbReference>
<evidence type="ECO:0000313" key="3">
    <source>
        <dbReference type="Proteomes" id="UP000837675"/>
    </source>
</evidence>
<proteinExistence type="predicted"/>
<dbReference type="SUPFAM" id="SSF53474">
    <property type="entry name" value="alpha/beta-Hydrolases"/>
    <property type="match status" value="1"/>
</dbReference>
<keyword evidence="2" id="KW-0378">Hydrolase</keyword>
<dbReference type="GO" id="GO:0016787">
    <property type="term" value="F:hydrolase activity"/>
    <property type="evidence" value="ECO:0007669"/>
    <property type="project" value="UniProtKB-KW"/>
</dbReference>
<sequence length="233" mass="26449">MREVMFNGPSGKIEGRYFHSEEINAPAALILHPHPLHGGTMNNKVTYNVFHTLINHKFSVLRFNFRGVGKSHGTFDHGVGELLDAATALDWLQAHNPGASSYWIIGFSFGAWIAMQLLMRRPDINNFIAISPPAHSYDFNFLSPCPVPGLIVQGTKDKIVPEASVINLYEKLDKQKNSDIEYVSIYGADHFFKDQMEELSNAISSYAEPRIIMQQLPKKVKRDRRRRQIVPEE</sequence>
<reference evidence="2" key="1">
    <citation type="submission" date="2021-06" db="EMBL/GenBank/DDBJ databases">
        <authorList>
            <person name="Nardi T."/>
            <person name="Nardi T."/>
        </authorList>
    </citation>
    <scope>NUCLEOTIDE SEQUENCE</scope>
</reference>
<dbReference type="Pfam" id="PF00561">
    <property type="entry name" value="Abhydrolase_1"/>
    <property type="match status" value="1"/>
</dbReference>
<evidence type="ECO:0000313" key="2">
    <source>
        <dbReference type="EMBL" id="CAG7598701.1"/>
    </source>
</evidence>
<feature type="domain" description="AB hydrolase-1" evidence="1">
    <location>
        <begin position="36"/>
        <end position="139"/>
    </location>
</feature>
<protein>
    <submittedName>
        <fullName evidence="2">Alpha/beta hydrolase</fullName>
    </submittedName>
</protein>
<comment type="caution">
    <text evidence="2">The sequence shown here is derived from an EMBL/GenBank/DDBJ whole genome shotgun (WGS) entry which is preliminary data.</text>
</comment>
<dbReference type="EMBL" id="CAJVAF010000337">
    <property type="protein sequence ID" value="CAG7598701.1"/>
    <property type="molecule type" value="Genomic_DNA"/>
</dbReference>